<dbReference type="Proteomes" id="UP000095038">
    <property type="component" value="Unassembled WGS sequence"/>
</dbReference>
<dbReference type="SUPFAM" id="SSF53098">
    <property type="entry name" value="Ribonuclease H-like"/>
    <property type="match status" value="1"/>
</dbReference>
<dbReference type="InterPro" id="IPR011320">
    <property type="entry name" value="RNase_H1_N"/>
</dbReference>
<dbReference type="AlphaFoldDB" id="A0A1D2VGD6"/>
<accession>A0A1D2VGD6</accession>
<dbReference type="GO" id="GO:0003676">
    <property type="term" value="F:nucleic acid binding"/>
    <property type="evidence" value="ECO:0007669"/>
    <property type="project" value="InterPro"/>
</dbReference>
<dbReference type="InterPro" id="IPR037056">
    <property type="entry name" value="RNase_H1_N_sf"/>
</dbReference>
<feature type="domain" description="Ribonuclease H1 N-terminal" evidence="1">
    <location>
        <begin position="3"/>
        <end position="46"/>
    </location>
</feature>
<dbReference type="InterPro" id="IPR036397">
    <property type="entry name" value="RNaseH_sf"/>
</dbReference>
<dbReference type="Gene3D" id="3.40.970.10">
    <property type="entry name" value="Ribonuclease H1, N-terminal domain"/>
    <property type="match status" value="1"/>
</dbReference>
<evidence type="ECO:0000313" key="3">
    <source>
        <dbReference type="Proteomes" id="UP000095038"/>
    </source>
</evidence>
<dbReference type="STRING" id="1344418.A0A1D2VGD6"/>
<proteinExistence type="predicted"/>
<sequence>MEKYYVVRRGHNPGIYSNYQACQNQLRGYSNNEFRRFYDYQKAYDYYSSKIYVDDYTRAVFDTGKVKSINQDDLLAAYGCFFGEYDSSNEPGIVRGAQYSLNCLNKWKWFKNGWRTSNGRNVKNQDIIQRCLYLIDSINDFYDDRGWYDIEISYNDESRNVFEYAENEALSSAGNALDEELENYLYS</sequence>
<keyword evidence="3" id="KW-1185">Reference proteome</keyword>
<dbReference type="Gene3D" id="3.30.420.10">
    <property type="entry name" value="Ribonuclease H-like superfamily/Ribonuclease H"/>
    <property type="match status" value="1"/>
</dbReference>
<dbReference type="InParanoid" id="A0A1D2VGD6"/>
<protein>
    <recommendedName>
        <fullName evidence="1">Ribonuclease H1 N-terminal domain-containing protein</fullName>
    </recommendedName>
</protein>
<dbReference type="EMBL" id="KV454481">
    <property type="protein sequence ID" value="ODV60695.1"/>
    <property type="molecule type" value="Genomic_DNA"/>
</dbReference>
<dbReference type="Pfam" id="PF01693">
    <property type="entry name" value="Cauli_VI"/>
    <property type="match status" value="1"/>
</dbReference>
<dbReference type="InterPro" id="IPR009027">
    <property type="entry name" value="Ribosomal_bL9/RNase_H1_N"/>
</dbReference>
<evidence type="ECO:0000259" key="1">
    <source>
        <dbReference type="Pfam" id="PF01693"/>
    </source>
</evidence>
<dbReference type="OrthoDB" id="432234at2759"/>
<dbReference type="GeneID" id="30968446"/>
<dbReference type="InterPro" id="IPR012337">
    <property type="entry name" value="RNaseH-like_sf"/>
</dbReference>
<evidence type="ECO:0000313" key="2">
    <source>
        <dbReference type="EMBL" id="ODV60695.1"/>
    </source>
</evidence>
<dbReference type="RefSeq" id="XP_020047002.1">
    <property type="nucleotide sequence ID" value="XM_020194810.1"/>
</dbReference>
<reference evidence="3" key="1">
    <citation type="submission" date="2016-05" db="EMBL/GenBank/DDBJ databases">
        <title>Comparative genomics of biotechnologically important yeasts.</title>
        <authorList>
            <consortium name="DOE Joint Genome Institute"/>
            <person name="Riley R."/>
            <person name="Haridas S."/>
            <person name="Wolfe K.H."/>
            <person name="Lopes M.R."/>
            <person name="Hittinger C.T."/>
            <person name="Goker M."/>
            <person name="Salamov A."/>
            <person name="Wisecaver J."/>
            <person name="Long T.M."/>
            <person name="Aerts A.L."/>
            <person name="Barry K."/>
            <person name="Choi C."/>
            <person name="Clum A."/>
            <person name="Coughlan A.Y."/>
            <person name="Deshpande S."/>
            <person name="Douglass A.P."/>
            <person name="Hanson S.J."/>
            <person name="Klenk H.-P."/>
            <person name="Labutti K."/>
            <person name="Lapidus A."/>
            <person name="Lindquist E."/>
            <person name="Lipzen A."/>
            <person name="Meier-Kolthoff J.P."/>
            <person name="Ohm R.A."/>
            <person name="Otillar R.P."/>
            <person name="Pangilinan J."/>
            <person name="Peng Y."/>
            <person name="Rokas A."/>
            <person name="Rosa C.A."/>
            <person name="Scheuner C."/>
            <person name="Sibirny A.A."/>
            <person name="Slot J.C."/>
            <person name="Stielow J.B."/>
            <person name="Sun H."/>
            <person name="Kurtzman C.P."/>
            <person name="Blackwell M."/>
            <person name="Grigoriev I.V."/>
            <person name="Jeffries T.W."/>
        </authorList>
    </citation>
    <scope>NUCLEOTIDE SEQUENCE [LARGE SCALE GENOMIC DNA]</scope>
    <source>
        <strain evidence="3">DSM 1968</strain>
    </source>
</reference>
<dbReference type="SUPFAM" id="SSF55658">
    <property type="entry name" value="L9 N-domain-like"/>
    <property type="match status" value="1"/>
</dbReference>
<gene>
    <name evidence="2" type="ORF">ASCRUDRAFT_8302</name>
</gene>
<name>A0A1D2VGD6_9ASCO</name>
<organism evidence="2 3">
    <name type="scientific">Ascoidea rubescens DSM 1968</name>
    <dbReference type="NCBI Taxonomy" id="1344418"/>
    <lineage>
        <taxon>Eukaryota</taxon>
        <taxon>Fungi</taxon>
        <taxon>Dikarya</taxon>
        <taxon>Ascomycota</taxon>
        <taxon>Saccharomycotina</taxon>
        <taxon>Saccharomycetes</taxon>
        <taxon>Ascoideaceae</taxon>
        <taxon>Ascoidea</taxon>
    </lineage>
</organism>